<dbReference type="OrthoDB" id="3338687at2"/>
<dbReference type="RefSeq" id="WP_084434424.1">
    <property type="nucleotide sequence ID" value="NZ_FWXV01000016.1"/>
</dbReference>
<dbReference type="InterPro" id="IPR036291">
    <property type="entry name" value="NAD(P)-bd_dom_sf"/>
</dbReference>
<evidence type="ECO:0000313" key="2">
    <source>
        <dbReference type="EMBL" id="SMD26735.1"/>
    </source>
</evidence>
<dbReference type="EMBL" id="FWXV01000016">
    <property type="protein sequence ID" value="SMD26735.1"/>
    <property type="molecule type" value="Genomic_DNA"/>
</dbReference>
<gene>
    <name evidence="2" type="ORF">SAMN05661093_10321</name>
</gene>
<dbReference type="Pfam" id="PF01370">
    <property type="entry name" value="Epimerase"/>
    <property type="match status" value="1"/>
</dbReference>
<organism evidence="2 3">
    <name type="scientific">Kibdelosporangium aridum</name>
    <dbReference type="NCBI Taxonomy" id="2030"/>
    <lineage>
        <taxon>Bacteria</taxon>
        <taxon>Bacillati</taxon>
        <taxon>Actinomycetota</taxon>
        <taxon>Actinomycetes</taxon>
        <taxon>Pseudonocardiales</taxon>
        <taxon>Pseudonocardiaceae</taxon>
        <taxon>Kibdelosporangium</taxon>
    </lineage>
</organism>
<dbReference type="Gene3D" id="3.40.50.720">
    <property type="entry name" value="NAD(P)-binding Rossmann-like Domain"/>
    <property type="match status" value="1"/>
</dbReference>
<evidence type="ECO:0000259" key="1">
    <source>
        <dbReference type="Pfam" id="PF01370"/>
    </source>
</evidence>
<protein>
    <submittedName>
        <fullName evidence="2">Nucleoside-diphosphate-sugar epimerase</fullName>
    </submittedName>
</protein>
<dbReference type="GO" id="GO:0005737">
    <property type="term" value="C:cytoplasm"/>
    <property type="evidence" value="ECO:0007669"/>
    <property type="project" value="TreeGrafter"/>
</dbReference>
<dbReference type="AlphaFoldDB" id="A0A1Y5Y9B0"/>
<keyword evidence="3" id="KW-1185">Reference proteome</keyword>
<sequence length="336" mass="36272">MKVVITGASGNIGTALLRDESWDTVIGLSRRRPENTTLPYVECDIGGSTAVAQLTEACAGADVVVHLAWAVHPRSSDPDMRRTNLDGTTNLLRAVVAAGVPHLVCASSVAAYASADRRQFVTEDWPCDGVEDSAYSRGKSVLESQLDTFEHRHPAVKVARIRPCGVVQAGAAAKFREWLLSPLIPVTLLGRSWLPVPLWNGMRLQLVHSEDVASALRLIVQSGATGAFNLAAEPVLDADEVAHRFGGRRVPVPLGVLTSAAWATWRLGLQPLHPGWIRLADRASLVDSTKARTELGWTARHDAASTLDELVDAMRSLGRASYRIRPGRPSHQSQSP</sequence>
<proteinExistence type="predicted"/>
<dbReference type="Proteomes" id="UP000192674">
    <property type="component" value="Unassembled WGS sequence"/>
</dbReference>
<evidence type="ECO:0000313" key="3">
    <source>
        <dbReference type="Proteomes" id="UP000192674"/>
    </source>
</evidence>
<dbReference type="InterPro" id="IPR051783">
    <property type="entry name" value="NAD(P)-dependent_oxidoreduct"/>
</dbReference>
<feature type="domain" description="NAD-dependent epimerase/dehydratase" evidence="1">
    <location>
        <begin position="3"/>
        <end position="230"/>
    </location>
</feature>
<accession>A0A1Y5Y9B0</accession>
<dbReference type="PANTHER" id="PTHR48079:SF6">
    <property type="entry name" value="NAD(P)-BINDING DOMAIN-CONTAINING PROTEIN-RELATED"/>
    <property type="match status" value="1"/>
</dbReference>
<name>A0A1Y5Y9B0_KIBAR</name>
<dbReference type="SUPFAM" id="SSF51735">
    <property type="entry name" value="NAD(P)-binding Rossmann-fold domains"/>
    <property type="match status" value="1"/>
</dbReference>
<dbReference type="InterPro" id="IPR001509">
    <property type="entry name" value="Epimerase_deHydtase"/>
</dbReference>
<dbReference type="GO" id="GO:0004029">
    <property type="term" value="F:aldehyde dehydrogenase (NAD+) activity"/>
    <property type="evidence" value="ECO:0007669"/>
    <property type="project" value="TreeGrafter"/>
</dbReference>
<dbReference type="PANTHER" id="PTHR48079">
    <property type="entry name" value="PROTEIN YEEZ"/>
    <property type="match status" value="1"/>
</dbReference>
<reference evidence="2 3" key="1">
    <citation type="submission" date="2017-04" db="EMBL/GenBank/DDBJ databases">
        <authorList>
            <person name="Afonso C.L."/>
            <person name="Miller P.J."/>
            <person name="Scott M.A."/>
            <person name="Spackman E."/>
            <person name="Goraichik I."/>
            <person name="Dimitrov K.M."/>
            <person name="Suarez D.L."/>
            <person name="Swayne D.E."/>
        </authorList>
    </citation>
    <scope>NUCLEOTIDE SEQUENCE [LARGE SCALE GENOMIC DNA]</scope>
    <source>
        <strain evidence="2 3">DSM 43828</strain>
    </source>
</reference>